<evidence type="ECO:0000256" key="1">
    <source>
        <dbReference type="ARBA" id="ARBA00004123"/>
    </source>
</evidence>
<keyword evidence="5" id="KW-0539">Nucleus</keyword>
<dbReference type="Proteomes" id="UP001054889">
    <property type="component" value="Unassembled WGS sequence"/>
</dbReference>
<dbReference type="PANTHER" id="PTHR37701:SF17">
    <property type="entry name" value="METHYL BINDING DOMAIN117"/>
    <property type="match status" value="1"/>
</dbReference>
<dbReference type="GO" id="GO:0003677">
    <property type="term" value="F:DNA binding"/>
    <property type="evidence" value="ECO:0007669"/>
    <property type="project" value="UniProtKB-KW"/>
</dbReference>
<evidence type="ECO:0000256" key="3">
    <source>
        <dbReference type="ARBA" id="ARBA00023125"/>
    </source>
</evidence>
<evidence type="ECO:0000313" key="8">
    <source>
        <dbReference type="Proteomes" id="UP001054889"/>
    </source>
</evidence>
<name>A0AAV5FHG5_ELECO</name>
<keyword evidence="8" id="KW-1185">Reference proteome</keyword>
<gene>
    <name evidence="7" type="primary">gb22343</name>
    <name evidence="7" type="ORF">PR202_gb22343</name>
</gene>
<evidence type="ECO:0000256" key="2">
    <source>
        <dbReference type="ARBA" id="ARBA00023015"/>
    </source>
</evidence>
<comment type="subcellular location">
    <subcellularLocation>
        <location evidence="1">Nucleus</location>
    </subcellularLocation>
</comment>
<dbReference type="GO" id="GO:0005634">
    <property type="term" value="C:nucleus"/>
    <property type="evidence" value="ECO:0007669"/>
    <property type="project" value="UniProtKB-SubCell"/>
</dbReference>
<evidence type="ECO:0008006" key="9">
    <source>
        <dbReference type="Google" id="ProtNLM"/>
    </source>
</evidence>
<dbReference type="AlphaFoldDB" id="A0AAV5FHG5"/>
<feature type="region of interest" description="Disordered" evidence="6">
    <location>
        <begin position="156"/>
        <end position="178"/>
    </location>
</feature>
<sequence>MNSLEGQWGSRRRRRKFVDASMFGDHLPRGWKLLLGLKRKERVAWINCRRYVSPKGHQFATCKEVASYLMSVLGYPEAKLTAIHSNSATVHGSNAVHFVDLQQQTDPTVEKQIAMPVTSVTLFNHSGDSHQQKLQKDETPVGVSVRRVPEMQNIHENDISNKLENPSKDSSQIFNRPDETCSIPVSPTAYGPDESKCTDDPVGCTDATQSKQVSEPCDLLHGNFGSSREENNLNNQLESKPFSVTLDERDLNSVEMEVDGASI</sequence>
<reference evidence="7" key="2">
    <citation type="submission" date="2021-12" db="EMBL/GenBank/DDBJ databases">
        <title>Resequencing data analysis of finger millet.</title>
        <authorList>
            <person name="Hatakeyama M."/>
            <person name="Aluri S."/>
            <person name="Balachadran M.T."/>
            <person name="Sivarajan S.R."/>
            <person name="Poveda L."/>
            <person name="Shimizu-Inatsugi R."/>
            <person name="Schlapbach R."/>
            <person name="Sreeman S.M."/>
            <person name="Shimizu K.K."/>
        </authorList>
    </citation>
    <scope>NUCLEOTIDE SEQUENCE</scope>
</reference>
<keyword evidence="2" id="KW-0805">Transcription regulation</keyword>
<comment type="caution">
    <text evidence="7">The sequence shown here is derived from an EMBL/GenBank/DDBJ whole genome shotgun (WGS) entry which is preliminary data.</text>
</comment>
<organism evidence="7 8">
    <name type="scientific">Eleusine coracana subsp. coracana</name>
    <dbReference type="NCBI Taxonomy" id="191504"/>
    <lineage>
        <taxon>Eukaryota</taxon>
        <taxon>Viridiplantae</taxon>
        <taxon>Streptophyta</taxon>
        <taxon>Embryophyta</taxon>
        <taxon>Tracheophyta</taxon>
        <taxon>Spermatophyta</taxon>
        <taxon>Magnoliopsida</taxon>
        <taxon>Liliopsida</taxon>
        <taxon>Poales</taxon>
        <taxon>Poaceae</taxon>
        <taxon>PACMAD clade</taxon>
        <taxon>Chloridoideae</taxon>
        <taxon>Cynodonteae</taxon>
        <taxon>Eleusininae</taxon>
        <taxon>Eleusine</taxon>
    </lineage>
</organism>
<dbReference type="InterPro" id="IPR037472">
    <property type="entry name" value="MBD8"/>
</dbReference>
<feature type="compositionally biased region" description="Basic and acidic residues" evidence="6">
    <location>
        <begin position="156"/>
        <end position="167"/>
    </location>
</feature>
<dbReference type="EMBL" id="BQKI01000085">
    <property type="protein sequence ID" value="GJN33721.1"/>
    <property type="molecule type" value="Genomic_DNA"/>
</dbReference>
<keyword evidence="3" id="KW-0238">DNA-binding</keyword>
<evidence type="ECO:0000256" key="6">
    <source>
        <dbReference type="SAM" id="MobiDB-lite"/>
    </source>
</evidence>
<protein>
    <recommendedName>
        <fullName evidence="9">MBD domain-containing protein</fullName>
    </recommendedName>
</protein>
<dbReference type="PANTHER" id="PTHR37701">
    <property type="entry name" value="METHYL-CPG-BINDING DOMAIN-CONTAINING PROTEIN 8"/>
    <property type="match status" value="1"/>
</dbReference>
<reference evidence="7" key="1">
    <citation type="journal article" date="2018" name="DNA Res.">
        <title>Multiple hybrid de novo genome assembly of finger millet, an orphan allotetraploid crop.</title>
        <authorList>
            <person name="Hatakeyama M."/>
            <person name="Aluri S."/>
            <person name="Balachadran M.T."/>
            <person name="Sivarajan S.R."/>
            <person name="Patrignani A."/>
            <person name="Gruter S."/>
            <person name="Poveda L."/>
            <person name="Shimizu-Inatsugi R."/>
            <person name="Baeten J."/>
            <person name="Francoijs K.J."/>
            <person name="Nataraja K.N."/>
            <person name="Reddy Y.A.N."/>
            <person name="Phadnis S."/>
            <person name="Ravikumar R.L."/>
            <person name="Schlapbach R."/>
            <person name="Sreeman S.M."/>
            <person name="Shimizu K.K."/>
        </authorList>
    </citation>
    <scope>NUCLEOTIDE SEQUENCE</scope>
</reference>
<evidence type="ECO:0000256" key="4">
    <source>
        <dbReference type="ARBA" id="ARBA00023163"/>
    </source>
</evidence>
<evidence type="ECO:0000313" key="7">
    <source>
        <dbReference type="EMBL" id="GJN33721.1"/>
    </source>
</evidence>
<dbReference type="SUPFAM" id="SSF54171">
    <property type="entry name" value="DNA-binding domain"/>
    <property type="match status" value="1"/>
</dbReference>
<proteinExistence type="predicted"/>
<keyword evidence="4" id="KW-0804">Transcription</keyword>
<dbReference type="InterPro" id="IPR016177">
    <property type="entry name" value="DNA-bd_dom_sf"/>
</dbReference>
<accession>A0AAV5FHG5</accession>
<evidence type="ECO:0000256" key="5">
    <source>
        <dbReference type="ARBA" id="ARBA00023242"/>
    </source>
</evidence>